<dbReference type="PROSITE" id="PS51257">
    <property type="entry name" value="PROKAR_LIPOPROTEIN"/>
    <property type="match status" value="1"/>
</dbReference>
<keyword evidence="2" id="KW-1185">Reference proteome</keyword>
<proteinExistence type="predicted"/>
<dbReference type="AlphaFoldDB" id="A0A2P8FNI2"/>
<evidence type="ECO:0000313" key="1">
    <source>
        <dbReference type="EMBL" id="PSL23215.1"/>
    </source>
</evidence>
<dbReference type="OrthoDB" id="946191at2"/>
<gene>
    <name evidence="1" type="ORF">CLV60_11792</name>
</gene>
<reference evidence="1 2" key="1">
    <citation type="submission" date="2018-03" db="EMBL/GenBank/DDBJ databases">
        <title>Genomic Encyclopedia of Archaeal and Bacterial Type Strains, Phase II (KMG-II): from individual species to whole genera.</title>
        <authorList>
            <person name="Goeker M."/>
        </authorList>
    </citation>
    <scope>NUCLEOTIDE SEQUENCE [LARGE SCALE GENOMIC DNA]</scope>
    <source>
        <strain evidence="1 2">DSM 29057</strain>
    </source>
</reference>
<comment type="caution">
    <text evidence="1">The sequence shown here is derived from an EMBL/GenBank/DDBJ whole genome shotgun (WGS) entry which is preliminary data.</text>
</comment>
<evidence type="ECO:0000313" key="2">
    <source>
        <dbReference type="Proteomes" id="UP000241964"/>
    </source>
</evidence>
<dbReference type="EMBL" id="PYAS01000017">
    <property type="protein sequence ID" value="PSL23215.1"/>
    <property type="molecule type" value="Genomic_DNA"/>
</dbReference>
<dbReference type="Proteomes" id="UP000241964">
    <property type="component" value="Unassembled WGS sequence"/>
</dbReference>
<protein>
    <submittedName>
        <fullName evidence="1">Uncharacterized protein</fullName>
    </submittedName>
</protein>
<accession>A0A2P8FNI2</accession>
<sequence length="308" mass="34967">MKFLALITVLALTLTGCNDLKDLRPGDPGTEIPEPIVNVVKAKFPKAENLVFKPILEEKIWEVKLKSDADRYSSLVDYGKMWETFREVPGGVPAALTEALQKSRFANGTLSDYTTAFFATTANNKLIFNHRGQVYSFEWSGVGPSTPYALFDRMKYRIVTYDLSDLPGFVADTLRAIPGAKFSKGYTFVGMDDSKMYHTMTTVRYNQSVENVSMLFDSKGRQLWSSDKFIEIGVSGAVSNLQTVPQPIQDYLNNQPELNGFEYNLKLVSDYRGLTSYYISVNYLHGRHDVYFDKDFNVAYKRTVVRFE</sequence>
<name>A0A2P8FNI2_9BACT</name>
<dbReference type="RefSeq" id="WP_106598850.1">
    <property type="nucleotide sequence ID" value="NZ_PYAS01000017.1"/>
</dbReference>
<organism evidence="1 2">
    <name type="scientific">Dyadobacter jiangsuensis</name>
    <dbReference type="NCBI Taxonomy" id="1591085"/>
    <lineage>
        <taxon>Bacteria</taxon>
        <taxon>Pseudomonadati</taxon>
        <taxon>Bacteroidota</taxon>
        <taxon>Cytophagia</taxon>
        <taxon>Cytophagales</taxon>
        <taxon>Spirosomataceae</taxon>
        <taxon>Dyadobacter</taxon>
    </lineage>
</organism>